<sequence>MTGGAARRPVERLNDYAQYKVLVDDLSSRQRKTPSIALLSLLSVTKPHVGTAPVANSASCVVHIADPLFLFFTTVTSCSSSRGFHHKVMLRSINGSAWHISKMTSSISIFIRRHVERRAACHTGPTGLLRAPLSLGKLLHSFSSLTLLRPSVLHPSDPFPLIIAGYEDAR</sequence>
<organism evidence="1 2">
    <name type="scientific">Liparis tanakae</name>
    <name type="common">Tanaka's snailfish</name>
    <dbReference type="NCBI Taxonomy" id="230148"/>
    <lineage>
        <taxon>Eukaryota</taxon>
        <taxon>Metazoa</taxon>
        <taxon>Chordata</taxon>
        <taxon>Craniata</taxon>
        <taxon>Vertebrata</taxon>
        <taxon>Euteleostomi</taxon>
        <taxon>Actinopterygii</taxon>
        <taxon>Neopterygii</taxon>
        <taxon>Teleostei</taxon>
        <taxon>Neoteleostei</taxon>
        <taxon>Acanthomorphata</taxon>
        <taxon>Eupercaria</taxon>
        <taxon>Perciformes</taxon>
        <taxon>Cottioidei</taxon>
        <taxon>Cottales</taxon>
        <taxon>Liparidae</taxon>
        <taxon>Liparis</taxon>
    </lineage>
</organism>
<reference evidence="1 2" key="1">
    <citation type="submission" date="2019-03" db="EMBL/GenBank/DDBJ databases">
        <title>First draft genome of Liparis tanakae, snailfish: a comprehensive survey of snailfish specific genes.</title>
        <authorList>
            <person name="Kim W."/>
            <person name="Song I."/>
            <person name="Jeong J.-H."/>
            <person name="Kim D."/>
            <person name="Kim S."/>
            <person name="Ryu S."/>
            <person name="Song J.Y."/>
            <person name="Lee S.K."/>
        </authorList>
    </citation>
    <scope>NUCLEOTIDE SEQUENCE [LARGE SCALE GENOMIC DNA]</scope>
    <source>
        <tissue evidence="1">Muscle</tissue>
    </source>
</reference>
<dbReference type="AlphaFoldDB" id="A0A4Z2G0P8"/>
<dbReference type="EMBL" id="SRLO01000758">
    <property type="protein sequence ID" value="TNN47087.1"/>
    <property type="molecule type" value="Genomic_DNA"/>
</dbReference>
<gene>
    <name evidence="1" type="ORF">EYF80_042699</name>
</gene>
<comment type="caution">
    <text evidence="1">The sequence shown here is derived from an EMBL/GenBank/DDBJ whole genome shotgun (WGS) entry which is preliminary data.</text>
</comment>
<dbReference type="Proteomes" id="UP000314294">
    <property type="component" value="Unassembled WGS sequence"/>
</dbReference>
<keyword evidence="2" id="KW-1185">Reference proteome</keyword>
<evidence type="ECO:0000313" key="1">
    <source>
        <dbReference type="EMBL" id="TNN47087.1"/>
    </source>
</evidence>
<name>A0A4Z2G0P8_9TELE</name>
<accession>A0A4Z2G0P8</accession>
<protein>
    <submittedName>
        <fullName evidence="1">Uncharacterized protein</fullName>
    </submittedName>
</protein>
<evidence type="ECO:0000313" key="2">
    <source>
        <dbReference type="Proteomes" id="UP000314294"/>
    </source>
</evidence>
<proteinExistence type="predicted"/>